<sequence>MQQWSGYLIFIAALGCVFFFTAVGALYWAVRHGEFKKLEKTSRQIFDEEEPEGVHTDYFPGEAEKMRRKLASSRKPKAKKTGQSNAPRLNA</sequence>
<comment type="caution">
    <text evidence="3">The sequence shown here is derived from an EMBL/GenBank/DDBJ whole genome shotgun (WGS) entry which is preliminary data.</text>
</comment>
<dbReference type="AlphaFoldDB" id="A0A842HEN7"/>
<keyword evidence="2" id="KW-0812">Transmembrane</keyword>
<evidence type="ECO:0000256" key="2">
    <source>
        <dbReference type="SAM" id="Phobius"/>
    </source>
</evidence>
<keyword evidence="2" id="KW-0472">Membrane</keyword>
<dbReference type="Proteomes" id="UP000546464">
    <property type="component" value="Unassembled WGS sequence"/>
</dbReference>
<dbReference type="EMBL" id="JACHVB010000035">
    <property type="protein sequence ID" value="MBC2595055.1"/>
    <property type="molecule type" value="Genomic_DNA"/>
</dbReference>
<evidence type="ECO:0000313" key="3">
    <source>
        <dbReference type="EMBL" id="MBC2595055.1"/>
    </source>
</evidence>
<feature type="compositionally biased region" description="Basic residues" evidence="1">
    <location>
        <begin position="66"/>
        <end position="80"/>
    </location>
</feature>
<feature type="transmembrane region" description="Helical" evidence="2">
    <location>
        <begin position="6"/>
        <end position="30"/>
    </location>
</feature>
<name>A0A842HEN7_9BACT</name>
<organism evidence="3 4">
    <name type="scientific">Ruficoccus amylovorans</name>
    <dbReference type="NCBI Taxonomy" id="1804625"/>
    <lineage>
        <taxon>Bacteria</taxon>
        <taxon>Pseudomonadati</taxon>
        <taxon>Verrucomicrobiota</taxon>
        <taxon>Opitutia</taxon>
        <taxon>Puniceicoccales</taxon>
        <taxon>Cerasicoccaceae</taxon>
        <taxon>Ruficoccus</taxon>
    </lineage>
</organism>
<gene>
    <name evidence="3" type="ORF">H5P28_12380</name>
</gene>
<dbReference type="RefSeq" id="WP_185676019.1">
    <property type="nucleotide sequence ID" value="NZ_JACHVB010000035.1"/>
</dbReference>
<proteinExistence type="predicted"/>
<keyword evidence="2" id="KW-1133">Transmembrane helix</keyword>
<accession>A0A842HEN7</accession>
<keyword evidence="4" id="KW-1185">Reference proteome</keyword>
<evidence type="ECO:0000313" key="4">
    <source>
        <dbReference type="Proteomes" id="UP000546464"/>
    </source>
</evidence>
<evidence type="ECO:0000256" key="1">
    <source>
        <dbReference type="SAM" id="MobiDB-lite"/>
    </source>
</evidence>
<feature type="compositionally biased region" description="Polar residues" evidence="1">
    <location>
        <begin position="81"/>
        <end position="91"/>
    </location>
</feature>
<protein>
    <submittedName>
        <fullName evidence="3">Cbb3-type cytochrome oxidase assembly protein</fullName>
    </submittedName>
</protein>
<reference evidence="3 4" key="1">
    <citation type="submission" date="2020-07" db="EMBL/GenBank/DDBJ databases">
        <authorList>
            <person name="Feng X."/>
        </authorList>
    </citation>
    <scope>NUCLEOTIDE SEQUENCE [LARGE SCALE GENOMIC DNA]</scope>
    <source>
        <strain evidence="3 4">JCM31066</strain>
    </source>
</reference>
<feature type="region of interest" description="Disordered" evidence="1">
    <location>
        <begin position="53"/>
        <end position="91"/>
    </location>
</feature>